<sequence length="312" mass="35067">MSARIVRLPGQGKKSSRSAPHPLARTVGALMKQHREEMGWTQGDAVTAVPTMGSVPTLSRYETASQPQDPSKVEAFLRACRAPAEVLEEAARCLRRIKDSPSWANPSDVVSEPLAGLFALEATSKVIRTYQENVIPGMLQTRTYAKALMTDVVDAQPTAERRRIYRELLARRLEIRLRRQTLLDEEDAPLFEAVLAEAVLIMEVGGRNVLREQLIQLLNLALHRPHIHIRILPGTALHQGTALHPSMVLLKPHDESVGRAVYLETRNRSGDLLVDDEEIEMYQASLDDLWTRTLSKQDTTDFLVHHIKRLCD</sequence>
<dbReference type="EMBL" id="BAABIG010000001">
    <property type="protein sequence ID" value="GAA4781788.1"/>
    <property type="molecule type" value="Genomic_DNA"/>
</dbReference>
<accession>A0ABP9AKR0</accession>
<evidence type="ECO:0000256" key="1">
    <source>
        <dbReference type="SAM" id="MobiDB-lite"/>
    </source>
</evidence>
<name>A0ABP9AKR0_9ACTN</name>
<dbReference type="Pfam" id="PF13560">
    <property type="entry name" value="HTH_31"/>
    <property type="match status" value="1"/>
</dbReference>
<evidence type="ECO:0000313" key="4">
    <source>
        <dbReference type="Proteomes" id="UP001501265"/>
    </source>
</evidence>
<dbReference type="InterPro" id="IPR043917">
    <property type="entry name" value="DUF5753"/>
</dbReference>
<reference evidence="4" key="1">
    <citation type="journal article" date="2019" name="Int. J. Syst. Evol. Microbiol.">
        <title>The Global Catalogue of Microorganisms (GCM) 10K type strain sequencing project: providing services to taxonomists for standard genome sequencing and annotation.</title>
        <authorList>
            <consortium name="The Broad Institute Genomics Platform"/>
            <consortium name="The Broad Institute Genome Sequencing Center for Infectious Disease"/>
            <person name="Wu L."/>
            <person name="Ma J."/>
        </authorList>
    </citation>
    <scope>NUCLEOTIDE SEQUENCE [LARGE SCALE GENOMIC DNA]</scope>
    <source>
        <strain evidence="4">JCM 18081</strain>
    </source>
</reference>
<dbReference type="RefSeq" id="WP_345616623.1">
    <property type="nucleotide sequence ID" value="NZ_BAABIG010000001.1"/>
</dbReference>
<comment type="caution">
    <text evidence="3">The sequence shown here is derived from an EMBL/GenBank/DDBJ whole genome shotgun (WGS) entry which is preliminary data.</text>
</comment>
<protein>
    <submittedName>
        <fullName evidence="3">Helix-turn-helix transcriptional regulator</fullName>
    </submittedName>
</protein>
<gene>
    <name evidence="3" type="ORF">GCM10023220_00280</name>
</gene>
<dbReference type="Pfam" id="PF19054">
    <property type="entry name" value="DUF5753"/>
    <property type="match status" value="1"/>
</dbReference>
<dbReference type="Proteomes" id="UP001501265">
    <property type="component" value="Unassembled WGS sequence"/>
</dbReference>
<proteinExistence type="predicted"/>
<feature type="region of interest" description="Disordered" evidence="1">
    <location>
        <begin position="1"/>
        <end position="22"/>
    </location>
</feature>
<evidence type="ECO:0000313" key="3">
    <source>
        <dbReference type="EMBL" id="GAA4781788.1"/>
    </source>
</evidence>
<organism evidence="3 4">
    <name type="scientific">Streptomyces ziwulingensis</name>
    <dbReference type="NCBI Taxonomy" id="1045501"/>
    <lineage>
        <taxon>Bacteria</taxon>
        <taxon>Bacillati</taxon>
        <taxon>Actinomycetota</taxon>
        <taxon>Actinomycetes</taxon>
        <taxon>Kitasatosporales</taxon>
        <taxon>Streptomycetaceae</taxon>
        <taxon>Streptomyces</taxon>
    </lineage>
</organism>
<evidence type="ECO:0000259" key="2">
    <source>
        <dbReference type="Pfam" id="PF19054"/>
    </source>
</evidence>
<keyword evidence="4" id="KW-1185">Reference proteome</keyword>
<feature type="domain" description="DUF5753" evidence="2">
    <location>
        <begin position="116"/>
        <end position="303"/>
    </location>
</feature>